<dbReference type="GO" id="GO:0042594">
    <property type="term" value="P:response to starvation"/>
    <property type="evidence" value="ECO:0007669"/>
    <property type="project" value="TreeGrafter"/>
</dbReference>
<dbReference type="CDD" id="cd04876">
    <property type="entry name" value="ACT_RelA-SpoT"/>
    <property type="match status" value="1"/>
</dbReference>
<dbReference type="GO" id="GO:0008893">
    <property type="term" value="F:guanosine-3',5'-bis(diphosphate) 3'-diphosphatase activity"/>
    <property type="evidence" value="ECO:0007669"/>
    <property type="project" value="TreeGrafter"/>
</dbReference>
<protein>
    <recommendedName>
        <fullName evidence="1">ACT domain-containing protein</fullName>
    </recommendedName>
</protein>
<dbReference type="GO" id="GO:0008728">
    <property type="term" value="F:GTP diphosphokinase activity"/>
    <property type="evidence" value="ECO:0007669"/>
    <property type="project" value="TreeGrafter"/>
</dbReference>
<dbReference type="InterPro" id="IPR045600">
    <property type="entry name" value="RelA/SpoT_AH_RIS"/>
</dbReference>
<dbReference type="AlphaFoldDB" id="X0SX81"/>
<gene>
    <name evidence="2" type="ORF">S01H1_02512</name>
</gene>
<sequence length="257" mass="29020">TSRARTRIRHWIKTEERERSIVLGREICEREFRKHVLNFNKYLHSDELLQVTKAFSLQKVDDLLASIGYGKISALQAIGKLTSLLEPEEKPEEDLVERAERRERPRQPGGVLVKGLDDIMVRFAKCCNPLPGDQIAGYITRGEGVSVHREECASLLSSGFERRIEVDWDHEAEEVHPVGLAVICANVKGMLSAISGTLSNQDINILQANVRTRVDNRAECKFVVEVRDITHLQSAMAAVRKIKDVIDVQRSSVLDVE</sequence>
<proteinExistence type="predicted"/>
<dbReference type="InterPro" id="IPR045865">
    <property type="entry name" value="ACT-like_dom_sf"/>
</dbReference>
<dbReference type="Gene3D" id="3.30.70.260">
    <property type="match status" value="1"/>
</dbReference>
<dbReference type="InterPro" id="IPR002912">
    <property type="entry name" value="ACT_dom"/>
</dbReference>
<dbReference type="PANTHER" id="PTHR21262">
    <property type="entry name" value="GUANOSINE-3',5'-BIS DIPHOSPHATE 3'-PYROPHOSPHOHYDROLASE"/>
    <property type="match status" value="1"/>
</dbReference>
<name>X0SX81_9ZZZZ</name>
<feature type="domain" description="ACT" evidence="1">
    <location>
        <begin position="179"/>
        <end position="253"/>
    </location>
</feature>
<dbReference type="Pfam" id="PF19296">
    <property type="entry name" value="RelA_AH_RIS"/>
    <property type="match status" value="1"/>
</dbReference>
<comment type="caution">
    <text evidence="2">The sequence shown here is derived from an EMBL/GenBank/DDBJ whole genome shotgun (WGS) entry which is preliminary data.</text>
</comment>
<evidence type="ECO:0000313" key="2">
    <source>
        <dbReference type="EMBL" id="GAF85818.1"/>
    </source>
</evidence>
<dbReference type="GO" id="GO:0015969">
    <property type="term" value="P:guanosine tetraphosphate metabolic process"/>
    <property type="evidence" value="ECO:0007669"/>
    <property type="project" value="TreeGrafter"/>
</dbReference>
<dbReference type="EMBL" id="BARS01001219">
    <property type="protein sequence ID" value="GAF85818.1"/>
    <property type="molecule type" value="Genomic_DNA"/>
</dbReference>
<dbReference type="SUPFAM" id="SSF55021">
    <property type="entry name" value="ACT-like"/>
    <property type="match status" value="1"/>
</dbReference>
<reference evidence="2" key="1">
    <citation type="journal article" date="2014" name="Front. Microbiol.">
        <title>High frequency of phylogenetically diverse reductive dehalogenase-homologous genes in deep subseafloor sedimentary metagenomes.</title>
        <authorList>
            <person name="Kawai M."/>
            <person name="Futagami T."/>
            <person name="Toyoda A."/>
            <person name="Takaki Y."/>
            <person name="Nishi S."/>
            <person name="Hori S."/>
            <person name="Arai W."/>
            <person name="Tsubouchi T."/>
            <person name="Morono Y."/>
            <person name="Uchiyama I."/>
            <person name="Ito T."/>
            <person name="Fujiyama A."/>
            <person name="Inagaki F."/>
            <person name="Takami H."/>
        </authorList>
    </citation>
    <scope>NUCLEOTIDE SEQUENCE</scope>
    <source>
        <strain evidence="2">Expedition CK06-06</strain>
    </source>
</reference>
<dbReference type="Pfam" id="PF13291">
    <property type="entry name" value="ACT_4"/>
    <property type="match status" value="1"/>
</dbReference>
<dbReference type="PROSITE" id="PS51671">
    <property type="entry name" value="ACT"/>
    <property type="match status" value="1"/>
</dbReference>
<organism evidence="2">
    <name type="scientific">marine sediment metagenome</name>
    <dbReference type="NCBI Taxonomy" id="412755"/>
    <lineage>
        <taxon>unclassified sequences</taxon>
        <taxon>metagenomes</taxon>
        <taxon>ecological metagenomes</taxon>
    </lineage>
</organism>
<evidence type="ECO:0000259" key="1">
    <source>
        <dbReference type="PROSITE" id="PS51671"/>
    </source>
</evidence>
<dbReference type="GO" id="GO:0005886">
    <property type="term" value="C:plasma membrane"/>
    <property type="evidence" value="ECO:0007669"/>
    <property type="project" value="TreeGrafter"/>
</dbReference>
<dbReference type="PANTHER" id="PTHR21262:SF36">
    <property type="entry name" value="BIFUNCTIONAL (P)PPGPP SYNTHASE_HYDROLASE SPOT"/>
    <property type="match status" value="1"/>
</dbReference>
<accession>X0SX81</accession>
<feature type="non-terminal residue" evidence="2">
    <location>
        <position position="1"/>
    </location>
</feature>